<dbReference type="NCBIfam" id="TIGR02601">
    <property type="entry name" value="autotrns_rpt"/>
    <property type="match status" value="11"/>
</dbReference>
<keyword evidence="1" id="KW-0732">Signal</keyword>
<accession>A0A7W7YLS8</accession>
<proteinExistence type="predicted"/>
<sequence>MKSLRHHRFIVNVFLVLLTGLWQISMPLHAVTINWTAGSSTDLNWGTAANWNVGVPSLVDDVFFGTPILNPGALTNPRQILLGNGSLAGSLSFADHYLLTGGNLTLGSAHTISVGSGKSVLLQSQVLGTLGLIKTGSGLLSLNGINSYTGGTDLNGGTLRIWNDGNLGGAGQPLRLGGGSLQMGSTSLVRGVEVTSNSTLDVARNFTSSINGVLSGVGTLTKTGDGELRLNSNNPGFTGILNVERGTVRMRTSVNDGLNNFNPGLSGASGYVFGNGSQLILDNSVATSLNPVVNMISDTAPLTFNGGRLSFVSNNAAGNTVFTETAGNVILAERYSSIAVTRTNATSAAVLDLGGLTQQAGATVNFVATSLGTTGNNPRITFRAAPTLNDEIIGGWALVNGTDFAGYNASQGVGALGTTGFGAYTVRTGTDIGTATAAENVFITAGNGTIATIGNLTINSLKLTASASTPALLQTAGTTLTIDSGGIIALGNFTKTLGTSTGFIKANGGGLYIHNNESTLTLNSQIQDGNVSTALVKDQAGALTLGAGGNSTYTGGTYVNGGTLTTGTTAGRTYLGTGPVFVDSASLVLQRNGATSSTQGYRVKNGGNITLTNNIAYTSTGDRFNISAGSTLTGTTAAANQGFNSLTRVSAFSGGGQVILTPDSILAYAGTFVGEFDLANLSVKDLGSLSDLYFGLGTAGTTGSVTVGVGTPFKGLSTDRTSRTWTLGTLNVAFDTSDIYLQGLVYPDSVGNAVTPATLTLGDAAATGGGFTINPYNTNAFNARITSGVVALNDENSVFGNSVSAPMTFVVEPGAILQGSTANSLGSGSGIANVRVTAGGTLQQVATAGISADLAFNGAVTIEGGGRFLAQNPDGLDGTGVLTFDPGAILQVTTATGWSGVQADATLLPDSAIVRLGVVGFGSATQPLLTQPSFSGAGIYQIFGANSAATNPTAPGTVLLNLNNGGIITNDNADRNWAAAANGVISVGVGGGIIAASTGTFLSMQNVMSLGANTLTVGSTRTIDGNLKTGEVRFAATVNADPGALIDVSPGVALRLNAANVLSDNLTIQLGSGSLLNVDNAESILQLTGAGTLIGDSVLTLLDNADSTLNATLNGTTTGFGLAKQGYGVAILANALSNGLGSVTVRDGTLRLSSSSSNSGYSLVSNALLSRATAILDLNGTSQGAAGLTLQGGTTTSTPIITGVGSTINLAGPVTYTSTNNPLGGVISVSSLSLGNASRAFNVGNSTSALDDLTVSASLTGDAGIGIIKQGAGTLRLSGVNALTGSLEIQAGSVFGNLGTGNLLLSGGTIELSGNFTRGLGTADGEVRWGAGTNGGFAARGGPLTVSLAGAPNPMIWDSTPHFVNGAGQLLFGSVSADDVITFTHPLDLNGAVRIIQVLDNAATSNDKAILSGVLSGVNGGINKTGAGILELSQANTYTGTTTLTLGTLQLNNANNGGLGSGVLNLVAGTMQALQPGISIANDVLLTSVTIAGTESLTFNAPVIGTTGGSRTLTNNLSAGTLTLGNVGINNDITVARTMALAGTGATVVNGVISNGNGDAFANSLNLTGTGLITLNGLNTYTGTTTVNTGVGTVSINNNQAFGLGTALTLASGTLQGDGSGAKTLSQNVTHNTGTVTLGGVDKFIFNGTWVTSGGTRTLTVNTPAGVELNGLMTLGETTNNRAQAFAGPGNILISGVIQNNPGATAPAASTVLLQYTGNGTLTLTGANTYTGATTINNTNGTLTLSGAGKLSVGNLNLNAGTLNILASGVDQSVAAITMGGAVTGSQAWLNIGAGRTLNAGAVTYSSTNNNLTSMIQGLGTLNLGNTDVTVTVGNSTAVDVDMAWTVGTLLGSGTLIKAGPGTLDISGITNNNFTGPYQVNAGAILGLGALTNNLILNGGVYEGAGSFTRALGTLTNQVQWAAGVAGGGFSARGGNLSVALSSVPDPLIWGSTPNFVPDSAPLIFGSVTADAVVDFTNNVNLNGAVRTVQVVDNTLLTTDWAKLSGVLSNGSLTKTGNGILELSGANTFTGDITVTQGVLQFSTVSNNAGGPSNLGQGSNGLFITAGTLSFIGPMSQVTNRAVTLNGASSTTVGALAMGANGTGGATITYTGAINTAGNLLTLTGSGEGFITGGIIQTGTAADVYVNSGTWTINGAPGSSVLADDLVSQNAGSVLNLGGTGSINYTTGTSNGLYSRAGGLVNLLADNVFVEPNGLDFILLADSGVALPGTLNMNTFNLTTPRLDLGQVGAGLEGIITGSGTLTVTAAINLFRGNVAANLSGAGVTLKLGQGEVIYSGNNAGLTGATTLTNGSLKLDYTTNNLRKISSGLLTMNGASLILEGNSGANTVDTVNGLTLGGTTSAGRSVLDLRPGSGRTMTFNLGAISRTAVGGALNLILPSSNAIVTTTTTNPAGQSILGGWATINNTHFATVAGGNLVANTATVVKDNIMTWTAADNVIDGIGYMGALAAGGSVNSITYEASGASTVTVANDTRLTIGSGGILVKSGSGSGQLVGGLLGSGFINGSSTELFVHQHSSNDFVLGSTLNSTLALSKAGAGTLIMNGSSLQSGQTSILEGILRVQGGNAIGDRSIVYLKNLPGVVFDLNNGTESIGGLAGGGVDGGAVNLGTGTLNLNVFATGTYSGFVSGAGSLVKNGTSTLTFNTVSSADFTGNLIINQGAVTLGNRTVANFPNLGSVTLNSGSLTLDFAGGTEGSPNKLNNSAPVTLINTGGIDGLRANNDRNDASKAESVGATTLLGGANTITASASSTSGTTQRAMTITASTLARSNQSTLLVRGQNLGTLLTAAPLDPLHTGRIVVSTAPTLTGGAGAAGTLTTSILPWAIGAENITSTGTSFVTYAATTGFRPLNLTTEYEQLVSAGGITANNNVRFSSAASLTLDGVAKTMNSLLLDNTGAGNITLAGANATLNITSGAFLFTGSQPFVLSGFSGITTGALNEYVLHVPNTATAGVTIASPFTTTAASFTKSGAGTLILTGAGSTYTGQTAINQGVLQIDSLARLGNNGRGGILLNAGTLRFGAAFDLSQSPVIFGVPTTGTVQTSVGGTLDTNGFDITFVNSIGGGGNGGLNKIGLGTLTLNAPVNYTGITTITTGTLAYGVAAALPANTNLTLAGGNLDVANFNSALSEVTLAANGTFNVSNALELNGNVINFGGNRTLAFTGAGTTTLNGDYILLSESASARTLTLAVNAGSVLINSILTNGPGAASSFIKTGAGNLQITTGAQYTGTTTINGEGGIVRLTGAGSLSTGNLTVNAGILKIEGANQMVGTLTMGGGAAGNSALIEVAAGRVLTPASIAYTGTNNLASVITGAGTLNLGTNGITVSVADNTALDSDMIWSINTVIGSGAFIKTGAGTLDVGGVTNFDYNATSYQINAGAIVGLDQGDANIILNGGVFEGNGNFTRALGSGQNQVQWAAGTGGGGFSAAGGNLTVAISGGPNPLVWGATPFFVPTGAPLIFGSLSADSVVDFTNNIDLNNTAGAVTRTITVNDNVDFTTDKAVISGSLTASGGGAVTLTKAGLGTLQLTGNNNFTGNLTLNAGALQFSTVANLGGSAAIPLNFAGGTLDYIGSGGVDLSGPVGWICRVRWAWRLRLLRSGIAAQEC</sequence>
<reference evidence="2 3" key="1">
    <citation type="submission" date="2020-08" db="EMBL/GenBank/DDBJ databases">
        <title>Genomic Encyclopedia of Type Strains, Phase IV (KMG-IV): sequencing the most valuable type-strain genomes for metagenomic binning, comparative biology and taxonomic classification.</title>
        <authorList>
            <person name="Goeker M."/>
        </authorList>
    </citation>
    <scope>NUCLEOTIDE SEQUENCE [LARGE SCALE GENOMIC DNA]</scope>
    <source>
        <strain evidence="2 3">DSM 12251</strain>
    </source>
</reference>
<dbReference type="InterPro" id="IPR013425">
    <property type="entry name" value="Autotrns_rpt"/>
</dbReference>
<organism evidence="2 3">
    <name type="scientific">Prosthecobacter dejongeii</name>
    <dbReference type="NCBI Taxonomy" id="48465"/>
    <lineage>
        <taxon>Bacteria</taxon>
        <taxon>Pseudomonadati</taxon>
        <taxon>Verrucomicrobiota</taxon>
        <taxon>Verrucomicrobiia</taxon>
        <taxon>Verrucomicrobiales</taxon>
        <taxon>Verrucomicrobiaceae</taxon>
        <taxon>Prosthecobacter</taxon>
    </lineage>
</organism>
<protein>
    <submittedName>
        <fullName evidence="2">Autotransporter-associated beta strand protein</fullName>
    </submittedName>
</protein>
<name>A0A7W7YLS8_9BACT</name>
<dbReference type="EMBL" id="JACHIF010000004">
    <property type="protein sequence ID" value="MBB5038295.1"/>
    <property type="molecule type" value="Genomic_DNA"/>
</dbReference>
<dbReference type="Pfam" id="PF12951">
    <property type="entry name" value="PATR"/>
    <property type="match status" value="14"/>
</dbReference>
<evidence type="ECO:0000256" key="1">
    <source>
        <dbReference type="ARBA" id="ARBA00022729"/>
    </source>
</evidence>
<dbReference type="InterPro" id="IPR011050">
    <property type="entry name" value="Pectin_lyase_fold/virulence"/>
</dbReference>
<gene>
    <name evidence="2" type="ORF">HNQ64_002553</name>
</gene>
<dbReference type="SUPFAM" id="SSF51126">
    <property type="entry name" value="Pectin lyase-like"/>
    <property type="match status" value="2"/>
</dbReference>
<keyword evidence="3" id="KW-1185">Reference proteome</keyword>
<evidence type="ECO:0000313" key="3">
    <source>
        <dbReference type="Proteomes" id="UP000534294"/>
    </source>
</evidence>
<dbReference type="Proteomes" id="UP000534294">
    <property type="component" value="Unassembled WGS sequence"/>
</dbReference>
<dbReference type="RefSeq" id="WP_184208957.1">
    <property type="nucleotide sequence ID" value="NZ_JACHIF010000004.1"/>
</dbReference>
<evidence type="ECO:0000313" key="2">
    <source>
        <dbReference type="EMBL" id="MBB5038295.1"/>
    </source>
</evidence>
<comment type="caution">
    <text evidence="2">The sequence shown here is derived from an EMBL/GenBank/DDBJ whole genome shotgun (WGS) entry which is preliminary data.</text>
</comment>